<dbReference type="InterPro" id="IPR008323">
    <property type="entry name" value="UCP033563"/>
</dbReference>
<proteinExistence type="predicted"/>
<name>A0ABW5GSF0_9PSEU</name>
<dbReference type="Proteomes" id="UP001597419">
    <property type="component" value="Unassembled WGS sequence"/>
</dbReference>
<comment type="caution">
    <text evidence="1">The sequence shown here is derived from an EMBL/GenBank/DDBJ whole genome shotgun (WGS) entry which is preliminary data.</text>
</comment>
<dbReference type="RefSeq" id="WP_345386348.1">
    <property type="nucleotide sequence ID" value="NZ_BAABHG010000001.1"/>
</dbReference>
<dbReference type="PANTHER" id="PTHR36454:SF1">
    <property type="entry name" value="DUF1015 DOMAIN-CONTAINING PROTEIN"/>
    <property type="match status" value="1"/>
</dbReference>
<dbReference type="PANTHER" id="PTHR36454">
    <property type="entry name" value="LMO2823 PROTEIN"/>
    <property type="match status" value="1"/>
</dbReference>
<protein>
    <submittedName>
        <fullName evidence="1">DUF1015 family protein</fullName>
    </submittedName>
</protein>
<evidence type="ECO:0000313" key="1">
    <source>
        <dbReference type="EMBL" id="MFD2463833.1"/>
    </source>
</evidence>
<dbReference type="EMBL" id="JBHUKU010000022">
    <property type="protein sequence ID" value="MFD2463833.1"/>
    <property type="molecule type" value="Genomic_DNA"/>
</dbReference>
<reference evidence="2" key="1">
    <citation type="journal article" date="2019" name="Int. J. Syst. Evol. Microbiol.">
        <title>The Global Catalogue of Microorganisms (GCM) 10K type strain sequencing project: providing services to taxonomists for standard genome sequencing and annotation.</title>
        <authorList>
            <consortium name="The Broad Institute Genomics Platform"/>
            <consortium name="The Broad Institute Genome Sequencing Center for Infectious Disease"/>
            <person name="Wu L."/>
            <person name="Ma J."/>
        </authorList>
    </citation>
    <scope>NUCLEOTIDE SEQUENCE [LARGE SCALE GENOMIC DNA]</scope>
    <source>
        <strain evidence="2">CGMCC 4.7643</strain>
    </source>
</reference>
<keyword evidence="2" id="KW-1185">Reference proteome</keyword>
<sequence>MLTWVRSIERGWVVRDVVPGPDVDEFAEPDRVMAALAGPEAAGDTLLAVQHPARTPAALAAGHSVTEALPAARMALKRLIAEHYLPMSDFVALYRIEGPDGDAAGVLCLVDPAEVGADGRARVRHTEEVYPEVVAERAAMLAGLGCATSAAMLVPASGGDELTARVAWARASLGAPRLSTSDQSGRGHQLWVVPAGPVQDRLLAGIAAADLLVADGNHRVAAARDAGRGALLALVTAGPRLEIGAIHRVLAGTGLDVAALAARWRAAGLEVGPSDGTAPSCPGSVVAVAGTTAVRVRLPEPDWPRPVMDHDVLERVLLREALGVDPDGPSVRPLPAGRPVPPDADVVLLLAPVPFADVLAVHAANRRMPRKATYFTPKPRSGLVLADL</sequence>
<gene>
    <name evidence="1" type="ORF">ACFSYJ_34820</name>
</gene>
<organism evidence="1 2">
    <name type="scientific">Amycolatopsis samaneae</name>
    <dbReference type="NCBI Taxonomy" id="664691"/>
    <lineage>
        <taxon>Bacteria</taxon>
        <taxon>Bacillati</taxon>
        <taxon>Actinomycetota</taxon>
        <taxon>Actinomycetes</taxon>
        <taxon>Pseudonocardiales</taxon>
        <taxon>Pseudonocardiaceae</taxon>
        <taxon>Amycolatopsis</taxon>
    </lineage>
</organism>
<dbReference type="Pfam" id="PF06245">
    <property type="entry name" value="DUF1015"/>
    <property type="match status" value="1"/>
</dbReference>
<evidence type="ECO:0000313" key="2">
    <source>
        <dbReference type="Proteomes" id="UP001597419"/>
    </source>
</evidence>
<accession>A0ABW5GSF0</accession>